<dbReference type="Proteomes" id="UP000000852">
    <property type="component" value="Chromosome"/>
</dbReference>
<dbReference type="Gene3D" id="3.30.420.40">
    <property type="match status" value="2"/>
</dbReference>
<keyword evidence="3" id="KW-1185">Reference proteome</keyword>
<dbReference type="eggNOG" id="COG1940">
    <property type="taxonomic scope" value="Bacteria"/>
</dbReference>
<organism evidence="2 3">
    <name type="scientific">Pedobacter heparinus (strain ATCC 13125 / DSM 2366 / CIP 104194 / JCM 7457 / NBRC 12017 / NCIMB 9290 / NRRL B-14731 / HIM 762-3)</name>
    <dbReference type="NCBI Taxonomy" id="485917"/>
    <lineage>
        <taxon>Bacteria</taxon>
        <taxon>Pseudomonadati</taxon>
        <taxon>Bacteroidota</taxon>
        <taxon>Sphingobacteriia</taxon>
        <taxon>Sphingobacteriales</taxon>
        <taxon>Sphingobacteriaceae</taxon>
        <taxon>Pedobacter</taxon>
    </lineage>
</organism>
<dbReference type="PANTHER" id="PTHR18964">
    <property type="entry name" value="ROK (REPRESSOR, ORF, KINASE) FAMILY"/>
    <property type="match status" value="1"/>
</dbReference>
<dbReference type="STRING" id="485917.Phep_0679"/>
<reference evidence="2 3" key="1">
    <citation type="journal article" date="2009" name="Stand. Genomic Sci.">
        <title>Complete genome sequence of Pedobacter heparinus type strain (HIM 762-3).</title>
        <authorList>
            <person name="Han C."/>
            <person name="Spring S."/>
            <person name="Lapidus A."/>
            <person name="Del Rio T.G."/>
            <person name="Tice H."/>
            <person name="Copeland A."/>
            <person name="Cheng J.F."/>
            <person name="Lucas S."/>
            <person name="Chen F."/>
            <person name="Nolan M."/>
            <person name="Bruce D."/>
            <person name="Goodwin L."/>
            <person name="Pitluck S."/>
            <person name="Ivanova N."/>
            <person name="Mavromatis K."/>
            <person name="Mikhailova N."/>
            <person name="Pati A."/>
            <person name="Chen A."/>
            <person name="Palaniappan K."/>
            <person name="Land M."/>
            <person name="Hauser L."/>
            <person name="Chang Y.J."/>
            <person name="Jeffries C.C."/>
            <person name="Saunders E."/>
            <person name="Chertkov O."/>
            <person name="Brettin T."/>
            <person name="Goker M."/>
            <person name="Rohde M."/>
            <person name="Bristow J."/>
            <person name="Eisen J.A."/>
            <person name="Markowitz V."/>
            <person name="Hugenholtz P."/>
            <person name="Kyrpides N.C."/>
            <person name="Klenk H.P."/>
            <person name="Detter J.C."/>
        </authorList>
    </citation>
    <scope>NUCLEOTIDE SEQUENCE [LARGE SCALE GENOMIC DNA]</scope>
    <source>
        <strain evidence="3">ATCC 13125 / DSM 2366 / CIP 104194 / JCM 7457 / NBRC 12017 / NCIMB 9290 / NRRL B-14731 / HIM 762-3</strain>
    </source>
</reference>
<protein>
    <submittedName>
        <fullName evidence="2">ROK family protein</fullName>
    </submittedName>
</protein>
<dbReference type="OrthoDB" id="9810372at2"/>
<evidence type="ECO:0000313" key="2">
    <source>
        <dbReference type="EMBL" id="ACU02901.1"/>
    </source>
</evidence>
<dbReference type="PANTHER" id="PTHR18964:SF149">
    <property type="entry name" value="BIFUNCTIONAL UDP-N-ACETYLGLUCOSAMINE 2-EPIMERASE_N-ACETYLMANNOSAMINE KINASE"/>
    <property type="match status" value="1"/>
</dbReference>
<gene>
    <name evidence="2" type="ordered locus">Phep_0679</name>
</gene>
<dbReference type="InterPro" id="IPR043129">
    <property type="entry name" value="ATPase_NBD"/>
</dbReference>
<name>C6Y1C5_PEDHD</name>
<comment type="similarity">
    <text evidence="1">Belongs to the ROK (NagC/XylR) family.</text>
</comment>
<dbReference type="AlphaFoldDB" id="C6Y1C5"/>
<accession>C6Y1C5</accession>
<dbReference type="SUPFAM" id="SSF53067">
    <property type="entry name" value="Actin-like ATPase domain"/>
    <property type="match status" value="1"/>
</dbReference>
<dbReference type="InterPro" id="IPR000600">
    <property type="entry name" value="ROK"/>
</dbReference>
<evidence type="ECO:0000256" key="1">
    <source>
        <dbReference type="ARBA" id="ARBA00006479"/>
    </source>
</evidence>
<dbReference type="Pfam" id="PF00480">
    <property type="entry name" value="ROK"/>
    <property type="match status" value="1"/>
</dbReference>
<dbReference type="HOGENOM" id="CLU_036604_0_1_10"/>
<dbReference type="EMBL" id="CP001681">
    <property type="protein sequence ID" value="ACU02901.1"/>
    <property type="molecule type" value="Genomic_DNA"/>
</dbReference>
<proteinExistence type="inferred from homology"/>
<dbReference type="KEGG" id="phe:Phep_0679"/>
<sequence length="325" mass="34691">MRLLAIDLGGTKLALATFTADGNVTSKDTVLLSGRQGKQVGKLIVDLVADQIALADRQADEIAAIAVSIPGISNVKNSTVWAPNISGWEAYPLLQEIETVSGQIPVTIESDRSCYILGEVWQGAAKGCKDAIYLSVGTGIGAGIMAGGQILRGANDIAGAIGWLALRPPYHEKYKNHGHFEYYTSGEGIVRLTRELLHTKPAYKGGLRMKDPGELTTQKVFAAFMAEDEIAIQVFKHCIEYWGMAVANLVSLFNPEKIIIGGGVFGPASAFIPAIYEEAKRWGQPISAGLFVLEGSALGADAGIYGAGYAALKTFREFNAKNNVQ</sequence>
<evidence type="ECO:0000313" key="3">
    <source>
        <dbReference type="Proteomes" id="UP000000852"/>
    </source>
</evidence>
<dbReference type="RefSeq" id="WP_012780847.1">
    <property type="nucleotide sequence ID" value="NC_013061.1"/>
</dbReference>